<protein>
    <submittedName>
        <fullName evidence="2">Uncharacterized protein</fullName>
    </submittedName>
</protein>
<organism evidence="2 3">
    <name type="scientific">Paenibacillus apii</name>
    <dbReference type="NCBI Taxonomy" id="1850370"/>
    <lineage>
        <taxon>Bacteria</taxon>
        <taxon>Bacillati</taxon>
        <taxon>Bacillota</taxon>
        <taxon>Bacilli</taxon>
        <taxon>Bacillales</taxon>
        <taxon>Paenibacillaceae</taxon>
        <taxon>Paenibacillus</taxon>
    </lineage>
</organism>
<proteinExistence type="predicted"/>
<dbReference type="Proteomes" id="UP000480151">
    <property type="component" value="Unassembled WGS sequence"/>
</dbReference>
<dbReference type="AlphaFoldDB" id="A0A6M1PR18"/>
<accession>A0A6M1PR18</accession>
<reference evidence="2 3" key="1">
    <citation type="submission" date="2020-02" db="EMBL/GenBank/DDBJ databases">
        <authorList>
            <person name="Gao J."/>
            <person name="Sun J."/>
        </authorList>
    </citation>
    <scope>NUCLEOTIDE SEQUENCE [LARGE SCALE GENOMIC DNA]</scope>
    <source>
        <strain evidence="2 3">7124</strain>
    </source>
</reference>
<sequence>MKTWRGTETLGQHEDLARNGDVGGMKTWCGTETVGRHEDLARNGDSKRRRRKKPGKGMQSPARPF</sequence>
<evidence type="ECO:0000256" key="1">
    <source>
        <dbReference type="SAM" id="MobiDB-lite"/>
    </source>
</evidence>
<keyword evidence="3" id="KW-1185">Reference proteome</keyword>
<evidence type="ECO:0000313" key="2">
    <source>
        <dbReference type="EMBL" id="NGM84462.1"/>
    </source>
</evidence>
<feature type="region of interest" description="Disordered" evidence="1">
    <location>
        <begin position="1"/>
        <end position="23"/>
    </location>
</feature>
<evidence type="ECO:0000313" key="3">
    <source>
        <dbReference type="Proteomes" id="UP000480151"/>
    </source>
</evidence>
<comment type="caution">
    <text evidence="2">The sequence shown here is derived from an EMBL/GenBank/DDBJ whole genome shotgun (WGS) entry which is preliminary data.</text>
</comment>
<gene>
    <name evidence="2" type="ORF">G5B47_18795</name>
</gene>
<dbReference type="RefSeq" id="WP_165101295.1">
    <property type="nucleotide sequence ID" value="NZ_JAAKGU010000009.1"/>
</dbReference>
<feature type="compositionally biased region" description="Basic and acidic residues" evidence="1">
    <location>
        <begin position="35"/>
        <end position="46"/>
    </location>
</feature>
<dbReference type="EMBL" id="JAAKGU010000009">
    <property type="protein sequence ID" value="NGM84462.1"/>
    <property type="molecule type" value="Genomic_DNA"/>
</dbReference>
<feature type="region of interest" description="Disordered" evidence="1">
    <location>
        <begin position="35"/>
        <end position="65"/>
    </location>
</feature>
<name>A0A6M1PR18_9BACL</name>